<evidence type="ECO:0000256" key="10">
    <source>
        <dbReference type="ARBA" id="ARBA00047554"/>
    </source>
</evidence>
<evidence type="ECO:0000256" key="5">
    <source>
        <dbReference type="ARBA" id="ARBA00022630"/>
    </source>
</evidence>
<comment type="similarity">
    <text evidence="3 11">Belongs to the protoporphyrinogen/coproporphyrinogen oxidase family. Protoporphyrinogen oxidase subfamily.</text>
</comment>
<dbReference type="PANTHER" id="PTHR42923:SF3">
    <property type="entry name" value="PROTOPORPHYRINOGEN OXIDASE"/>
    <property type="match status" value="1"/>
</dbReference>
<dbReference type="GO" id="GO:0005743">
    <property type="term" value="C:mitochondrial inner membrane"/>
    <property type="evidence" value="ECO:0007669"/>
    <property type="project" value="UniProtKB-SubCell"/>
</dbReference>
<name>A0A8E2F776_9PEZI</name>
<dbReference type="OrthoDB" id="438553at2759"/>
<evidence type="ECO:0000256" key="6">
    <source>
        <dbReference type="ARBA" id="ARBA00022827"/>
    </source>
</evidence>
<evidence type="ECO:0000256" key="2">
    <source>
        <dbReference type="ARBA" id="ARBA00005073"/>
    </source>
</evidence>
<dbReference type="SUPFAM" id="SSF51905">
    <property type="entry name" value="FAD/NAD(P)-binding domain"/>
    <property type="match status" value="1"/>
</dbReference>
<dbReference type="GO" id="GO:0004729">
    <property type="term" value="F:oxygen-dependent protoporphyrinogen oxidase activity"/>
    <property type="evidence" value="ECO:0007669"/>
    <property type="project" value="UniProtKB-UniRule"/>
</dbReference>
<accession>A0A8E2F776</accession>
<gene>
    <name evidence="13" type="ORF">AOQ84DRAFT_335954</name>
</gene>
<dbReference type="SUPFAM" id="SSF54373">
    <property type="entry name" value="FAD-linked reductases, C-terminal domain"/>
    <property type="match status" value="1"/>
</dbReference>
<dbReference type="Gene3D" id="3.50.50.60">
    <property type="entry name" value="FAD/NAD(P)-binding domain"/>
    <property type="match status" value="1"/>
</dbReference>
<dbReference type="PANTHER" id="PTHR42923">
    <property type="entry name" value="PROTOPORPHYRINOGEN OXIDASE"/>
    <property type="match status" value="1"/>
</dbReference>
<evidence type="ECO:0000313" key="13">
    <source>
        <dbReference type="EMBL" id="OCL11396.1"/>
    </source>
</evidence>
<keyword evidence="5 11" id="KW-0285">Flavoprotein</keyword>
<evidence type="ECO:0000256" key="4">
    <source>
        <dbReference type="ARBA" id="ARBA00012867"/>
    </source>
</evidence>
<dbReference type="AlphaFoldDB" id="A0A8E2F776"/>
<evidence type="ECO:0000256" key="1">
    <source>
        <dbReference type="ARBA" id="ARBA00002600"/>
    </source>
</evidence>
<dbReference type="InterPro" id="IPR004572">
    <property type="entry name" value="Protoporphyrinogen_oxidase"/>
</dbReference>
<keyword evidence="8 11" id="KW-0350">Heme biosynthesis</keyword>
<evidence type="ECO:0000256" key="9">
    <source>
        <dbReference type="ARBA" id="ARBA00023244"/>
    </source>
</evidence>
<keyword evidence="6 11" id="KW-0274">FAD</keyword>
<evidence type="ECO:0000256" key="11">
    <source>
        <dbReference type="RuleBase" id="RU367069"/>
    </source>
</evidence>
<sequence length="579" mass="64021">MRLRRHANLLESSLKHVSTRPLLSSQWNRHSFSTTTDGAQQEIAVLGGGITGLASAYYISKEFPRARITIYEAGPRLGGWLHSTHVEVPGGRVLFEHGPRTLRTGLSSLVTSHLVQELGLIGDTIYTSKIAPSALNRFIYYPDHLVRMPSPGISFFDIAQMLLSEPVFRGLFTGALMEIFRDGRPSALSDESVGSFFSRRVDPRVANNLVSALIHGIYAGDVWQLSVKSLFPLPWYYEGQEGSIARGLYERTLRPDGAPLAMMPARDRDMIMDFKNQKLEPEFERSLAACSVFSFRNGIQQLVDRLAETLQKNDQIAIKLNTPVKHLEMEDNNGKKVKISTQSRDSVSSKDIIVSAISSNALSNLCTSDSKTQLPALAQTHAVTVMVVNLFFSKSGLLPVEGFGYLIPQSVPFEQNPERALGVIFDSDAIKGQDTVDGTKLTVMLGGHWWDGWSCYPSEEEGINMARTLLARHLQITDEPTVARAKLQKDCIPQYTVGHEERIQRAHSQLRNSFGGRLRVVGNSYNGVGVNDCLRAARDIAKGLHEGAGYEPSRTGLDHFLGEKQWVAQGSLRKGNIGS</sequence>
<comment type="catalytic activity">
    <reaction evidence="10 11">
        <text>protoporphyrinogen IX + 3 O2 = protoporphyrin IX + 3 H2O2</text>
        <dbReference type="Rhea" id="RHEA:25576"/>
        <dbReference type="ChEBI" id="CHEBI:15379"/>
        <dbReference type="ChEBI" id="CHEBI:16240"/>
        <dbReference type="ChEBI" id="CHEBI:57306"/>
        <dbReference type="ChEBI" id="CHEBI:57307"/>
        <dbReference type="EC" id="1.3.3.4"/>
    </reaction>
</comment>
<evidence type="ECO:0000256" key="3">
    <source>
        <dbReference type="ARBA" id="ARBA00010551"/>
    </source>
</evidence>
<protein>
    <recommendedName>
        <fullName evidence="4 11">Protoporphyrinogen oxidase</fullName>
        <ecNumber evidence="4 11">1.3.3.4</ecNumber>
    </recommendedName>
</protein>
<evidence type="ECO:0000256" key="7">
    <source>
        <dbReference type="ARBA" id="ARBA00023002"/>
    </source>
</evidence>
<dbReference type="InterPro" id="IPR050464">
    <property type="entry name" value="Zeta_carotene_desat/Oxidored"/>
</dbReference>
<comment type="function">
    <text evidence="1 11">Catalyzes the 6-electron oxidation of protoporphyrinogen-IX to form protoporphyrin-IX.</text>
</comment>
<dbReference type="EC" id="1.3.3.4" evidence="4 11"/>
<proteinExistence type="inferred from homology"/>
<dbReference type="UniPathway" id="UPA00251">
    <property type="reaction ID" value="UER00324"/>
</dbReference>
<reference evidence="13 14" key="1">
    <citation type="journal article" date="2016" name="Nat. Commun.">
        <title>Ectomycorrhizal ecology is imprinted in the genome of the dominant symbiotic fungus Cenococcum geophilum.</title>
        <authorList>
            <consortium name="DOE Joint Genome Institute"/>
            <person name="Peter M."/>
            <person name="Kohler A."/>
            <person name="Ohm R.A."/>
            <person name="Kuo A."/>
            <person name="Krutzmann J."/>
            <person name="Morin E."/>
            <person name="Arend M."/>
            <person name="Barry K.W."/>
            <person name="Binder M."/>
            <person name="Choi C."/>
            <person name="Clum A."/>
            <person name="Copeland A."/>
            <person name="Grisel N."/>
            <person name="Haridas S."/>
            <person name="Kipfer T."/>
            <person name="LaButti K."/>
            <person name="Lindquist E."/>
            <person name="Lipzen A."/>
            <person name="Maire R."/>
            <person name="Meier B."/>
            <person name="Mihaltcheva S."/>
            <person name="Molinier V."/>
            <person name="Murat C."/>
            <person name="Poggeler S."/>
            <person name="Quandt C.A."/>
            <person name="Sperisen C."/>
            <person name="Tritt A."/>
            <person name="Tisserant E."/>
            <person name="Crous P.W."/>
            <person name="Henrissat B."/>
            <person name="Nehls U."/>
            <person name="Egli S."/>
            <person name="Spatafora J.W."/>
            <person name="Grigoriev I.V."/>
            <person name="Martin F.M."/>
        </authorList>
    </citation>
    <scope>NUCLEOTIDE SEQUENCE [LARGE SCALE GENOMIC DNA]</scope>
    <source>
        <strain evidence="13 14">CBS 207.34</strain>
    </source>
</reference>
<feature type="domain" description="Amine oxidase" evidence="12">
    <location>
        <begin position="50"/>
        <end position="541"/>
    </location>
</feature>
<comment type="pathway">
    <text evidence="2 11">Porphyrin-containing compound metabolism; protoporphyrin-IX biosynthesis; protoporphyrin-IX from protoporphyrinogen-IX: step 1/1.</text>
</comment>
<dbReference type="Pfam" id="PF01593">
    <property type="entry name" value="Amino_oxidase"/>
    <property type="match status" value="1"/>
</dbReference>
<comment type="cofactor">
    <cofactor evidence="11">
        <name>FAD</name>
        <dbReference type="ChEBI" id="CHEBI:57692"/>
    </cofactor>
    <text evidence="11">Binds 1 FAD per subunit.</text>
</comment>
<keyword evidence="14" id="KW-1185">Reference proteome</keyword>
<dbReference type="NCBIfam" id="TIGR00562">
    <property type="entry name" value="proto_IX_ox"/>
    <property type="match status" value="1"/>
</dbReference>
<evidence type="ECO:0000313" key="14">
    <source>
        <dbReference type="Proteomes" id="UP000250140"/>
    </source>
</evidence>
<dbReference type="GO" id="GO:0006782">
    <property type="term" value="P:protoporphyrinogen IX biosynthetic process"/>
    <property type="evidence" value="ECO:0007669"/>
    <property type="project" value="UniProtKB-UniRule"/>
</dbReference>
<dbReference type="EMBL" id="KV749051">
    <property type="protein sequence ID" value="OCL11396.1"/>
    <property type="molecule type" value="Genomic_DNA"/>
</dbReference>
<dbReference type="Proteomes" id="UP000250140">
    <property type="component" value="Unassembled WGS sequence"/>
</dbReference>
<keyword evidence="9 11" id="KW-0627">Porphyrin biosynthesis</keyword>
<comment type="subcellular location">
    <subcellularLocation>
        <location evidence="11">Mitochondrion inner membrane</location>
    </subcellularLocation>
</comment>
<organism evidence="13 14">
    <name type="scientific">Glonium stellatum</name>
    <dbReference type="NCBI Taxonomy" id="574774"/>
    <lineage>
        <taxon>Eukaryota</taxon>
        <taxon>Fungi</taxon>
        <taxon>Dikarya</taxon>
        <taxon>Ascomycota</taxon>
        <taxon>Pezizomycotina</taxon>
        <taxon>Dothideomycetes</taxon>
        <taxon>Pleosporomycetidae</taxon>
        <taxon>Gloniales</taxon>
        <taxon>Gloniaceae</taxon>
        <taxon>Glonium</taxon>
    </lineage>
</organism>
<keyword evidence="7 11" id="KW-0560">Oxidoreductase</keyword>
<evidence type="ECO:0000259" key="12">
    <source>
        <dbReference type="Pfam" id="PF01593"/>
    </source>
</evidence>
<dbReference type="InterPro" id="IPR036188">
    <property type="entry name" value="FAD/NAD-bd_sf"/>
</dbReference>
<evidence type="ECO:0000256" key="8">
    <source>
        <dbReference type="ARBA" id="ARBA00023133"/>
    </source>
</evidence>
<dbReference type="InterPro" id="IPR002937">
    <property type="entry name" value="Amino_oxidase"/>
</dbReference>